<dbReference type="Gene3D" id="3.40.50.720">
    <property type="entry name" value="NAD(P)-binding Rossmann-like Domain"/>
    <property type="match status" value="1"/>
</dbReference>
<dbReference type="EMBL" id="JBHSFE010000008">
    <property type="protein sequence ID" value="MFC4608153.1"/>
    <property type="molecule type" value="Genomic_DNA"/>
</dbReference>
<reference evidence="6" key="1">
    <citation type="journal article" date="2019" name="Int. J. Syst. Evol. Microbiol.">
        <title>The Global Catalogue of Microorganisms (GCM) 10K type strain sequencing project: providing services to taxonomists for standard genome sequencing and annotation.</title>
        <authorList>
            <consortium name="The Broad Institute Genomics Platform"/>
            <consortium name="The Broad Institute Genome Sequencing Center for Infectious Disease"/>
            <person name="Wu L."/>
            <person name="Ma J."/>
        </authorList>
    </citation>
    <scope>NUCLEOTIDE SEQUENCE [LARGE SCALE GENOMIC DNA]</scope>
    <source>
        <strain evidence="6">CGMCC 4.7139</strain>
    </source>
</reference>
<gene>
    <name evidence="5" type="ORF">ACFO9E_10015</name>
</gene>
<evidence type="ECO:0000313" key="6">
    <source>
        <dbReference type="Proteomes" id="UP001595993"/>
    </source>
</evidence>
<sequence>MTTTGTAAHHEAAQRWPAVRPHLSSFDPDAFVRPVDRFVWEPVQVPYTGPESDRPLAGRRLLLVGESAGLVAAVAERLGERGALVVRSDPDTALRTDGWDGIVDLNVMGSTYELGDTLWQPALTRTTEAIRSAYQRWVTEPRFGRHVYLALTHLGGLAGHGEGEVPQPLGGIWAGLAKCLPRELPAAGIVVVDLDRADPASIAEAVEREYVRPEHFEVGYREGLRHVLVGHPAPLGPPDRHVPDEHAPGMPPGKHAPGPDDTVLITGGARGVGFAAARAFAETFGCRVVVTGRGERPAADEVSALGDEGFAAWRRRRLAQGRTPRELALVRREIHRAQEDRTVCRNLTGAEADGLRIDYLRCDCTDAAQVEQAFAALGEGPEFVIHNAGIDDPARFDRKTAESVVRTVDVKVTGFANLVAAVLARPERRSRLRLLSNVGSLAGRMGGMVGQIDYAAGNEALARMGFWARDNLGLPVQTLCWPTWERLGVIANYSAAVRYVSTLDPAEGARRWVEELSSGHTDEAVFLGRIGAVLAPGQLRGFGLLTGHPDLPRLHALDHHLGEVEEYEIFRSLRSTTRLRAGQHPCLSEVRVDAAPAVPVSVALEHAVAAGDWVVPEGWPLLHLRELRNLQVHLGGLRFTGEHLTLHREARGGYTDGEWCVDVTIRGAEGTDIAAVTLVYGDRPAERTRTTVPVDDGASSRPAARSGRLSWSGVVFPEKPADRSEGGLRIDLPPVEPADLWTVPFPPDPTLAPAAVEAIVREVDRHSVRDAACTLTVRRLVLCPGAQRVEHLHATVGLDRWTGTREGVGVLLAEGVRLRD</sequence>
<evidence type="ECO:0000256" key="3">
    <source>
        <dbReference type="SAM" id="MobiDB-lite"/>
    </source>
</evidence>
<accession>A0ABV9G4N5</accession>
<feature type="domain" description="Ketoreductase" evidence="4">
    <location>
        <begin position="261"/>
        <end position="490"/>
    </location>
</feature>
<name>A0ABV9G4N5_9ACTN</name>
<dbReference type="Pfam" id="PF08659">
    <property type="entry name" value="KR"/>
    <property type="match status" value="1"/>
</dbReference>
<dbReference type="Proteomes" id="UP001595993">
    <property type="component" value="Unassembled WGS sequence"/>
</dbReference>
<dbReference type="InterPro" id="IPR050091">
    <property type="entry name" value="PKS_NRPS_Biosynth_Enz"/>
</dbReference>
<evidence type="ECO:0000313" key="5">
    <source>
        <dbReference type="EMBL" id="MFC4608153.1"/>
    </source>
</evidence>
<dbReference type="PANTHER" id="PTHR43775">
    <property type="entry name" value="FATTY ACID SYNTHASE"/>
    <property type="match status" value="1"/>
</dbReference>
<keyword evidence="6" id="KW-1185">Reference proteome</keyword>
<comment type="caution">
    <text evidence="5">The sequence shown here is derived from an EMBL/GenBank/DDBJ whole genome shotgun (WGS) entry which is preliminary data.</text>
</comment>
<dbReference type="InterPro" id="IPR013968">
    <property type="entry name" value="PKS_KR"/>
</dbReference>
<dbReference type="InterPro" id="IPR057326">
    <property type="entry name" value="KR_dom"/>
</dbReference>
<proteinExistence type="predicted"/>
<organism evidence="5 6">
    <name type="scientific">Streptomyces maoxianensis</name>
    <dbReference type="NCBI Taxonomy" id="1459942"/>
    <lineage>
        <taxon>Bacteria</taxon>
        <taxon>Bacillati</taxon>
        <taxon>Actinomycetota</taxon>
        <taxon>Actinomycetes</taxon>
        <taxon>Kitasatosporales</taxon>
        <taxon>Streptomycetaceae</taxon>
        <taxon>Streptomyces</taxon>
    </lineage>
</organism>
<dbReference type="SUPFAM" id="SSF51735">
    <property type="entry name" value="NAD(P)-binding Rossmann-fold domains"/>
    <property type="match status" value="2"/>
</dbReference>
<dbReference type="SMART" id="SM00822">
    <property type="entry name" value="PKS_KR"/>
    <property type="match status" value="1"/>
</dbReference>
<evidence type="ECO:0000259" key="4">
    <source>
        <dbReference type="SMART" id="SM00822"/>
    </source>
</evidence>
<dbReference type="InterPro" id="IPR036291">
    <property type="entry name" value="NAD(P)-bd_dom_sf"/>
</dbReference>
<evidence type="ECO:0000256" key="1">
    <source>
        <dbReference type="ARBA" id="ARBA00022450"/>
    </source>
</evidence>
<feature type="region of interest" description="Disordered" evidence="3">
    <location>
        <begin position="232"/>
        <end position="258"/>
    </location>
</feature>
<keyword evidence="2" id="KW-0597">Phosphoprotein</keyword>
<protein>
    <submittedName>
        <fullName evidence="5">SDR family NAD(P)-dependent oxidoreductase</fullName>
    </submittedName>
</protein>
<keyword evidence="1" id="KW-0596">Phosphopantetheine</keyword>
<feature type="compositionally biased region" description="Basic and acidic residues" evidence="3">
    <location>
        <begin position="238"/>
        <end position="247"/>
    </location>
</feature>
<evidence type="ECO:0000256" key="2">
    <source>
        <dbReference type="ARBA" id="ARBA00022553"/>
    </source>
</evidence>
<dbReference type="RefSeq" id="WP_381193396.1">
    <property type="nucleotide sequence ID" value="NZ_JBHSFE010000008.1"/>
</dbReference>
<dbReference type="PANTHER" id="PTHR43775:SF37">
    <property type="entry name" value="SI:DKEY-61P9.11"/>
    <property type="match status" value="1"/>
</dbReference>